<organism evidence="3 4">
    <name type="scientific">Pelagomonas calceolata</name>
    <dbReference type="NCBI Taxonomy" id="35677"/>
    <lineage>
        <taxon>Eukaryota</taxon>
        <taxon>Sar</taxon>
        <taxon>Stramenopiles</taxon>
        <taxon>Ochrophyta</taxon>
        <taxon>Pelagophyceae</taxon>
        <taxon>Pelagomonadales</taxon>
        <taxon>Pelagomonadaceae</taxon>
        <taxon>Pelagomonas</taxon>
    </lineage>
</organism>
<dbReference type="Gene3D" id="3.40.630.90">
    <property type="match status" value="1"/>
</dbReference>
<dbReference type="GO" id="GO:0016747">
    <property type="term" value="F:acyltransferase activity, transferring groups other than amino-acyl groups"/>
    <property type="evidence" value="ECO:0007669"/>
    <property type="project" value="InterPro"/>
</dbReference>
<feature type="domain" description="N-acetyltransferase" evidence="2">
    <location>
        <begin position="22"/>
        <end position="167"/>
    </location>
</feature>
<sequence>MRVRLTLAVAMASSVTALVKPLATRAAVLAQVPKLVDLAAACGWDFYGPDEWTFLADAACDSGWVVEGDDGKLLGCLFRADYERANGLGMMLVSPAARGQGLGKKLMNAGLGAVPADRKACPVILGVATDMGRPMYEKMGYGVTNQITSLRVADASKLKGTMSADVEVDGCCASVDAIAAIDQTATGLDRKRALQTLLDKDGALSAIARDKASGEVVGAAISIVGRDGGRVIGPLLGSHEAALPLVHAVAPEGTATLKAIGAPADILVETLTSAGFEVAVECPSAATRCPENASSTSRSCTRRS</sequence>
<dbReference type="PROSITE" id="PS51186">
    <property type="entry name" value="GNAT"/>
    <property type="match status" value="1"/>
</dbReference>
<dbReference type="Pfam" id="PF18014">
    <property type="entry name" value="Acetyltransf_18"/>
    <property type="match status" value="1"/>
</dbReference>
<dbReference type="InterPro" id="IPR000182">
    <property type="entry name" value="GNAT_dom"/>
</dbReference>
<feature type="signal peptide" evidence="1">
    <location>
        <begin position="1"/>
        <end position="17"/>
    </location>
</feature>
<evidence type="ECO:0000313" key="3">
    <source>
        <dbReference type="EMBL" id="CAH0376902.1"/>
    </source>
</evidence>
<dbReference type="InterPro" id="IPR016181">
    <property type="entry name" value="Acyl_CoA_acyltransferase"/>
</dbReference>
<keyword evidence="1" id="KW-0732">Signal</keyword>
<dbReference type="Gene3D" id="3.40.630.30">
    <property type="match status" value="1"/>
</dbReference>
<accession>A0A8J2X5X3</accession>
<dbReference type="OrthoDB" id="41532at2759"/>
<evidence type="ECO:0000256" key="1">
    <source>
        <dbReference type="SAM" id="SignalP"/>
    </source>
</evidence>
<keyword evidence="4" id="KW-1185">Reference proteome</keyword>
<evidence type="ECO:0000259" key="2">
    <source>
        <dbReference type="PROSITE" id="PS51186"/>
    </source>
</evidence>
<name>A0A8J2X5X3_9STRA</name>
<reference evidence="3" key="1">
    <citation type="submission" date="2021-11" db="EMBL/GenBank/DDBJ databases">
        <authorList>
            <consortium name="Genoscope - CEA"/>
            <person name="William W."/>
        </authorList>
    </citation>
    <scope>NUCLEOTIDE SEQUENCE</scope>
</reference>
<evidence type="ECO:0000313" key="4">
    <source>
        <dbReference type="Proteomes" id="UP000789595"/>
    </source>
</evidence>
<feature type="chain" id="PRO_5035172575" description="N-acetyltransferase domain-containing protein" evidence="1">
    <location>
        <begin position="18"/>
        <end position="304"/>
    </location>
</feature>
<dbReference type="SUPFAM" id="SSF55729">
    <property type="entry name" value="Acyl-CoA N-acyltransferases (Nat)"/>
    <property type="match status" value="1"/>
</dbReference>
<dbReference type="PANTHER" id="PTHR47237:SF2">
    <property type="entry name" value="BLL4206 PROTEIN"/>
    <property type="match status" value="1"/>
</dbReference>
<dbReference type="Proteomes" id="UP000789595">
    <property type="component" value="Unassembled WGS sequence"/>
</dbReference>
<protein>
    <recommendedName>
        <fullName evidence="2">N-acetyltransferase domain-containing protein</fullName>
    </recommendedName>
</protein>
<dbReference type="Pfam" id="PF13508">
    <property type="entry name" value="Acetyltransf_7"/>
    <property type="match status" value="1"/>
</dbReference>
<dbReference type="InterPro" id="IPR041496">
    <property type="entry name" value="YitH/HolE_GNAT"/>
</dbReference>
<feature type="non-terminal residue" evidence="3">
    <location>
        <position position="304"/>
    </location>
</feature>
<dbReference type="AlphaFoldDB" id="A0A8J2X5X3"/>
<dbReference type="PANTHER" id="PTHR47237">
    <property type="entry name" value="SLL0310 PROTEIN"/>
    <property type="match status" value="1"/>
</dbReference>
<dbReference type="InterPro" id="IPR052729">
    <property type="entry name" value="Acyl/Acetyltrans_Enzymes"/>
</dbReference>
<gene>
    <name evidence="3" type="ORF">PECAL_5P14990</name>
</gene>
<comment type="caution">
    <text evidence="3">The sequence shown here is derived from an EMBL/GenBank/DDBJ whole genome shotgun (WGS) entry which is preliminary data.</text>
</comment>
<proteinExistence type="predicted"/>
<dbReference type="EMBL" id="CAKKNE010000005">
    <property type="protein sequence ID" value="CAH0376902.1"/>
    <property type="molecule type" value="Genomic_DNA"/>
</dbReference>
<dbReference type="CDD" id="cd04301">
    <property type="entry name" value="NAT_SF"/>
    <property type="match status" value="1"/>
</dbReference>